<reference evidence="1 2" key="1">
    <citation type="submission" date="2014-04" db="EMBL/GenBank/DDBJ databases">
        <authorList>
            <consortium name="DOE Joint Genome Institute"/>
            <person name="Kuo A."/>
            <person name="Kohler A."/>
            <person name="Costa M.D."/>
            <person name="Nagy L.G."/>
            <person name="Floudas D."/>
            <person name="Copeland A."/>
            <person name="Barry K.W."/>
            <person name="Cichocki N."/>
            <person name="Veneault-Fourrey C."/>
            <person name="LaButti K."/>
            <person name="Lindquist E.A."/>
            <person name="Lipzen A."/>
            <person name="Lundell T."/>
            <person name="Morin E."/>
            <person name="Murat C."/>
            <person name="Sun H."/>
            <person name="Tunlid A."/>
            <person name="Henrissat B."/>
            <person name="Grigoriev I.V."/>
            <person name="Hibbett D.S."/>
            <person name="Martin F."/>
            <person name="Nordberg H.P."/>
            <person name="Cantor M.N."/>
            <person name="Hua S.X."/>
        </authorList>
    </citation>
    <scope>NUCLEOTIDE SEQUENCE [LARGE SCALE GENOMIC DNA]</scope>
    <source>
        <strain evidence="1 2">Marx 270</strain>
    </source>
</reference>
<dbReference type="InParanoid" id="A0A0C3NXQ7"/>
<sequence>MATNNGASRHSDFYISTVIFLVEDSLFRVPREPFQQESDVFCDMFSLPQGDGIVVEGSSDEIPIQLHGTSKDDFEQLLKVLLHRKYGSQPNLPQSIEQWTSVLKLSTAWSFEKLRQVSINALMESGIGAVDRVVLSQQYDIKGWLLPALNEWAKRPEPITLEEVSRVGIDIAIGLASVRERVTVKASCSCCRPACEPECEYWGDGCYHSATQERCNNGVAVGSRRDPGMQDCDFSDQIRSTFSTFDMQTTLTMLRGT</sequence>
<dbReference type="Proteomes" id="UP000054217">
    <property type="component" value="Unassembled WGS sequence"/>
</dbReference>
<dbReference type="EMBL" id="KN831966">
    <property type="protein sequence ID" value="KIO05615.1"/>
    <property type="molecule type" value="Genomic_DNA"/>
</dbReference>
<gene>
    <name evidence="1" type="ORF">M404DRAFT_512684</name>
</gene>
<evidence type="ECO:0000313" key="1">
    <source>
        <dbReference type="EMBL" id="KIO05615.1"/>
    </source>
</evidence>
<name>A0A0C3NXQ7_PISTI</name>
<organism evidence="1 2">
    <name type="scientific">Pisolithus tinctorius Marx 270</name>
    <dbReference type="NCBI Taxonomy" id="870435"/>
    <lineage>
        <taxon>Eukaryota</taxon>
        <taxon>Fungi</taxon>
        <taxon>Dikarya</taxon>
        <taxon>Basidiomycota</taxon>
        <taxon>Agaricomycotina</taxon>
        <taxon>Agaricomycetes</taxon>
        <taxon>Agaricomycetidae</taxon>
        <taxon>Boletales</taxon>
        <taxon>Sclerodermatineae</taxon>
        <taxon>Pisolithaceae</taxon>
        <taxon>Pisolithus</taxon>
    </lineage>
</organism>
<dbReference type="OrthoDB" id="2367075at2759"/>
<dbReference type="InterPro" id="IPR011333">
    <property type="entry name" value="SKP1/BTB/POZ_sf"/>
</dbReference>
<evidence type="ECO:0008006" key="3">
    <source>
        <dbReference type="Google" id="ProtNLM"/>
    </source>
</evidence>
<keyword evidence="2" id="KW-1185">Reference proteome</keyword>
<evidence type="ECO:0000313" key="2">
    <source>
        <dbReference type="Proteomes" id="UP000054217"/>
    </source>
</evidence>
<accession>A0A0C3NXQ7</accession>
<dbReference type="AlphaFoldDB" id="A0A0C3NXQ7"/>
<reference evidence="2" key="2">
    <citation type="submission" date="2015-01" db="EMBL/GenBank/DDBJ databases">
        <title>Evolutionary Origins and Diversification of the Mycorrhizal Mutualists.</title>
        <authorList>
            <consortium name="DOE Joint Genome Institute"/>
            <consortium name="Mycorrhizal Genomics Consortium"/>
            <person name="Kohler A."/>
            <person name="Kuo A."/>
            <person name="Nagy L.G."/>
            <person name="Floudas D."/>
            <person name="Copeland A."/>
            <person name="Barry K.W."/>
            <person name="Cichocki N."/>
            <person name="Veneault-Fourrey C."/>
            <person name="LaButti K."/>
            <person name="Lindquist E.A."/>
            <person name="Lipzen A."/>
            <person name="Lundell T."/>
            <person name="Morin E."/>
            <person name="Murat C."/>
            <person name="Riley R."/>
            <person name="Ohm R."/>
            <person name="Sun H."/>
            <person name="Tunlid A."/>
            <person name="Henrissat B."/>
            <person name="Grigoriev I.V."/>
            <person name="Hibbett D.S."/>
            <person name="Martin F."/>
        </authorList>
    </citation>
    <scope>NUCLEOTIDE SEQUENCE [LARGE SCALE GENOMIC DNA]</scope>
    <source>
        <strain evidence="2">Marx 270</strain>
    </source>
</reference>
<dbReference type="HOGENOM" id="CLU_047592_2_0_1"/>
<dbReference type="STRING" id="870435.A0A0C3NXQ7"/>
<protein>
    <recommendedName>
        <fullName evidence="3">BTB domain-containing protein</fullName>
    </recommendedName>
</protein>
<dbReference type="Gene3D" id="3.30.710.10">
    <property type="entry name" value="Potassium Channel Kv1.1, Chain A"/>
    <property type="match status" value="1"/>
</dbReference>
<proteinExistence type="predicted"/>